<accession>A0ABS4PVC1</accession>
<keyword evidence="2" id="KW-1185">Reference proteome</keyword>
<name>A0ABS4PVC1_9PSEU</name>
<dbReference type="Proteomes" id="UP000741013">
    <property type="component" value="Unassembled WGS sequence"/>
</dbReference>
<reference evidence="1 2" key="1">
    <citation type="submission" date="2021-03" db="EMBL/GenBank/DDBJ databases">
        <title>Sequencing the genomes of 1000 actinobacteria strains.</title>
        <authorList>
            <person name="Klenk H.-P."/>
        </authorList>
    </citation>
    <scope>NUCLEOTIDE SEQUENCE [LARGE SCALE GENOMIC DNA]</scope>
    <source>
        <strain evidence="1 2">DSM 45510</strain>
    </source>
</reference>
<comment type="caution">
    <text evidence="1">The sequence shown here is derived from an EMBL/GenBank/DDBJ whole genome shotgun (WGS) entry which is preliminary data.</text>
</comment>
<gene>
    <name evidence="1" type="ORF">JOM49_004908</name>
</gene>
<evidence type="ECO:0008006" key="3">
    <source>
        <dbReference type="Google" id="ProtNLM"/>
    </source>
</evidence>
<sequence length="82" mass="9022">MIRTWLLNRLKPQRDESAVTMELACGGRIRLRARDDGSSIELTSPPDGQRGPCTTRLELSVAEITELRAALDAANRENSVTA</sequence>
<evidence type="ECO:0000313" key="2">
    <source>
        <dbReference type="Proteomes" id="UP000741013"/>
    </source>
</evidence>
<organism evidence="1 2">
    <name type="scientific">Amycolatopsis magusensis</name>
    <dbReference type="NCBI Taxonomy" id="882444"/>
    <lineage>
        <taxon>Bacteria</taxon>
        <taxon>Bacillati</taxon>
        <taxon>Actinomycetota</taxon>
        <taxon>Actinomycetes</taxon>
        <taxon>Pseudonocardiales</taxon>
        <taxon>Pseudonocardiaceae</taxon>
        <taxon>Amycolatopsis</taxon>
    </lineage>
</organism>
<protein>
    <recommendedName>
        <fullName evidence="3">DUF397 domain-containing protein</fullName>
    </recommendedName>
</protein>
<proteinExistence type="predicted"/>
<dbReference type="EMBL" id="JAGGMS010000001">
    <property type="protein sequence ID" value="MBP2183382.1"/>
    <property type="molecule type" value="Genomic_DNA"/>
</dbReference>
<dbReference type="RefSeq" id="WP_209666561.1">
    <property type="nucleotide sequence ID" value="NZ_JAGGMS010000001.1"/>
</dbReference>
<evidence type="ECO:0000313" key="1">
    <source>
        <dbReference type="EMBL" id="MBP2183382.1"/>
    </source>
</evidence>